<feature type="transmembrane region" description="Helical" evidence="1">
    <location>
        <begin position="38"/>
        <end position="60"/>
    </location>
</feature>
<comment type="caution">
    <text evidence="2">The sequence shown here is derived from an EMBL/GenBank/DDBJ whole genome shotgun (WGS) entry which is preliminary data.</text>
</comment>
<accession>A0A2B7W6Q2</accession>
<sequence>MPMEQEVRTYLVKGSCLVIIVSLILLIYWLIKYKEKNIIWFIAHFLTLALSLFFLINLLIGPNFSNNYMASEENSLQFALMGITWIVSIIFLSKGILKFIKQNVRNKNRT</sequence>
<feature type="transmembrane region" description="Helical" evidence="1">
    <location>
        <begin position="80"/>
        <end position="100"/>
    </location>
</feature>
<organism evidence="2 3">
    <name type="scientific">Bacillus toyonensis</name>
    <dbReference type="NCBI Taxonomy" id="155322"/>
    <lineage>
        <taxon>Bacteria</taxon>
        <taxon>Bacillati</taxon>
        <taxon>Bacillota</taxon>
        <taxon>Bacilli</taxon>
        <taxon>Bacillales</taxon>
        <taxon>Bacillaceae</taxon>
        <taxon>Bacillus</taxon>
        <taxon>Bacillus cereus group</taxon>
    </lineage>
</organism>
<feature type="transmembrane region" description="Helical" evidence="1">
    <location>
        <begin position="12"/>
        <end position="31"/>
    </location>
</feature>
<keyword evidence="1" id="KW-0472">Membrane</keyword>
<keyword evidence="1" id="KW-1133">Transmembrane helix</keyword>
<name>A0A2B7W6Q2_9BACI</name>
<gene>
    <name evidence="2" type="ORF">CON73_13900</name>
</gene>
<evidence type="ECO:0000313" key="2">
    <source>
        <dbReference type="EMBL" id="PGG92272.1"/>
    </source>
</evidence>
<keyword evidence="1" id="KW-0812">Transmembrane</keyword>
<dbReference type="Proteomes" id="UP000225320">
    <property type="component" value="Unassembled WGS sequence"/>
</dbReference>
<evidence type="ECO:0000256" key="1">
    <source>
        <dbReference type="SAM" id="Phobius"/>
    </source>
</evidence>
<proteinExistence type="predicted"/>
<protein>
    <submittedName>
        <fullName evidence="2">Uncharacterized protein</fullName>
    </submittedName>
</protein>
<dbReference type="EMBL" id="NVOI01000041">
    <property type="protein sequence ID" value="PGG92272.1"/>
    <property type="molecule type" value="Genomic_DNA"/>
</dbReference>
<evidence type="ECO:0000313" key="3">
    <source>
        <dbReference type="Proteomes" id="UP000225320"/>
    </source>
</evidence>
<reference evidence="2 3" key="1">
    <citation type="submission" date="2017-09" db="EMBL/GenBank/DDBJ databases">
        <title>Large-scale bioinformatics analysis of Bacillus genomes uncovers conserved roles of natural products in bacterial physiology.</title>
        <authorList>
            <consortium name="Agbiome Team Llc"/>
            <person name="Bleich R.M."/>
            <person name="Grubbs K.J."/>
            <person name="Santa Maria K.C."/>
            <person name="Allen S.E."/>
            <person name="Farag S."/>
            <person name="Shank E.A."/>
            <person name="Bowers A."/>
        </authorList>
    </citation>
    <scope>NUCLEOTIDE SEQUENCE [LARGE SCALE GENOMIC DNA]</scope>
    <source>
        <strain evidence="2 3">AFS094862</strain>
    </source>
</reference>
<dbReference type="AlphaFoldDB" id="A0A2B7W6Q2"/>